<reference evidence="13" key="1">
    <citation type="submission" date="2015-07" db="EMBL/GenBank/DDBJ databases">
        <title>Transcriptome Assembly of Anthurium amnicola.</title>
        <authorList>
            <person name="Suzuki J."/>
        </authorList>
    </citation>
    <scope>NUCLEOTIDE SEQUENCE</scope>
</reference>
<evidence type="ECO:0000256" key="8">
    <source>
        <dbReference type="ARBA" id="ARBA00047761"/>
    </source>
</evidence>
<keyword evidence="4" id="KW-0963">Cytoplasm</keyword>
<evidence type="ECO:0000256" key="1">
    <source>
        <dbReference type="ARBA" id="ARBA00004123"/>
    </source>
</evidence>
<evidence type="ECO:0000256" key="5">
    <source>
        <dbReference type="ARBA" id="ARBA00022801"/>
    </source>
</evidence>
<keyword evidence="6" id="KW-0904">Protein phosphatase</keyword>
<comment type="subcellular location">
    <subcellularLocation>
        <location evidence="2">Cytoplasm</location>
    </subcellularLocation>
    <subcellularLocation>
        <location evidence="1">Nucleus</location>
    </subcellularLocation>
</comment>
<dbReference type="SMART" id="SM00195">
    <property type="entry name" value="DSPc"/>
    <property type="match status" value="1"/>
</dbReference>
<evidence type="ECO:0000256" key="2">
    <source>
        <dbReference type="ARBA" id="ARBA00004496"/>
    </source>
</evidence>
<evidence type="ECO:0000256" key="3">
    <source>
        <dbReference type="ARBA" id="ARBA00008601"/>
    </source>
</evidence>
<evidence type="ECO:0000256" key="9">
    <source>
        <dbReference type="ARBA" id="ARBA00048336"/>
    </source>
</evidence>
<dbReference type="EMBL" id="GDJX01003679">
    <property type="protein sequence ID" value="JAT64257.1"/>
    <property type="molecule type" value="Transcribed_RNA"/>
</dbReference>
<dbReference type="FunFam" id="3.90.190.10:FF:000056">
    <property type="entry name" value="Dual specificity phosphatase 12"/>
    <property type="match status" value="1"/>
</dbReference>
<accession>A0A1D1ZBI3</accession>
<dbReference type="SUPFAM" id="SSF52799">
    <property type="entry name" value="(Phosphotyrosine protein) phosphatases II"/>
    <property type="match status" value="1"/>
</dbReference>
<dbReference type="GO" id="GO:0005737">
    <property type="term" value="C:cytoplasm"/>
    <property type="evidence" value="ECO:0007669"/>
    <property type="project" value="UniProtKB-SubCell"/>
</dbReference>
<proteinExistence type="inferred from homology"/>
<dbReference type="InterPro" id="IPR000340">
    <property type="entry name" value="Dual-sp_phosphatase_cat-dom"/>
</dbReference>
<evidence type="ECO:0000259" key="11">
    <source>
        <dbReference type="PROSITE" id="PS50054"/>
    </source>
</evidence>
<dbReference type="PRINTS" id="PR01908">
    <property type="entry name" value="ADSPHPHTASE"/>
</dbReference>
<dbReference type="PANTHER" id="PTHR10159">
    <property type="entry name" value="DUAL SPECIFICITY PROTEIN PHOSPHATASE"/>
    <property type="match status" value="1"/>
</dbReference>
<comment type="catalytic activity">
    <reaction evidence="10">
        <text>O-phospho-L-tyrosyl-[protein] + H2O = L-tyrosyl-[protein] + phosphate</text>
        <dbReference type="Rhea" id="RHEA:10684"/>
        <dbReference type="Rhea" id="RHEA-COMP:10136"/>
        <dbReference type="Rhea" id="RHEA-COMP:20101"/>
        <dbReference type="ChEBI" id="CHEBI:15377"/>
        <dbReference type="ChEBI" id="CHEBI:43474"/>
        <dbReference type="ChEBI" id="CHEBI:46858"/>
        <dbReference type="ChEBI" id="CHEBI:61978"/>
        <dbReference type="EC" id="3.1.3.48"/>
    </reaction>
</comment>
<dbReference type="GO" id="GO:0004725">
    <property type="term" value="F:protein tyrosine phosphatase activity"/>
    <property type="evidence" value="ECO:0007669"/>
    <property type="project" value="UniProtKB-EC"/>
</dbReference>
<keyword evidence="5" id="KW-0378">Hydrolase</keyword>
<dbReference type="PANTHER" id="PTHR10159:SF521">
    <property type="entry name" value="LEUCINE RICH REPEAT AND PHOSPHATASE DOMAIN CONTAINING PROTEIN"/>
    <property type="match status" value="1"/>
</dbReference>
<dbReference type="CDD" id="cd14498">
    <property type="entry name" value="DSP"/>
    <property type="match status" value="1"/>
</dbReference>
<dbReference type="AlphaFoldDB" id="A0A1D1ZBI3"/>
<name>A0A1D1ZBI3_9ARAE</name>
<feature type="domain" description="Tyrosine-protein phosphatase" evidence="11">
    <location>
        <begin position="29"/>
        <end position="171"/>
    </location>
</feature>
<feature type="domain" description="Tyrosine specific protein phosphatases" evidence="12">
    <location>
        <begin position="92"/>
        <end position="149"/>
    </location>
</feature>
<comment type="catalytic activity">
    <reaction evidence="9">
        <text>O-phospho-L-threonyl-[protein] + H2O = L-threonyl-[protein] + phosphate</text>
        <dbReference type="Rhea" id="RHEA:47004"/>
        <dbReference type="Rhea" id="RHEA-COMP:11060"/>
        <dbReference type="Rhea" id="RHEA-COMP:11605"/>
        <dbReference type="ChEBI" id="CHEBI:15377"/>
        <dbReference type="ChEBI" id="CHEBI:30013"/>
        <dbReference type="ChEBI" id="CHEBI:43474"/>
        <dbReference type="ChEBI" id="CHEBI:61977"/>
        <dbReference type="EC" id="3.1.3.16"/>
    </reaction>
</comment>
<dbReference type="InterPro" id="IPR029021">
    <property type="entry name" value="Prot-tyrosine_phosphatase-like"/>
</dbReference>
<dbReference type="PROSITE" id="PS00383">
    <property type="entry name" value="TYR_PHOSPHATASE_1"/>
    <property type="match status" value="1"/>
</dbReference>
<sequence>MILVDAEKSLAYQNESVEIFNKTPAEQILFGDEIVPGVFLGSYASAKDKDWLDQNQITHILTVASGLAPAFPGHFTYKIISIRDHPYENILAHFDSCAKFISNALSKNGRVLVHCQAGVSRSASVIIAYLMKTKNMVLDDALGYVAERRSIIAPNSGFRQQLRIYSAMGCSQSSFHIKYLEFRLRVWSKMVTNPL</sequence>
<protein>
    <submittedName>
        <fullName evidence="13">Dual specificity protein phosphatase 19</fullName>
    </submittedName>
</protein>
<evidence type="ECO:0000256" key="4">
    <source>
        <dbReference type="ARBA" id="ARBA00022490"/>
    </source>
</evidence>
<dbReference type="GO" id="GO:0005634">
    <property type="term" value="C:nucleus"/>
    <property type="evidence" value="ECO:0007669"/>
    <property type="project" value="UniProtKB-SubCell"/>
</dbReference>
<evidence type="ECO:0000256" key="6">
    <source>
        <dbReference type="ARBA" id="ARBA00022912"/>
    </source>
</evidence>
<dbReference type="Gene3D" id="3.90.190.10">
    <property type="entry name" value="Protein tyrosine phosphatase superfamily"/>
    <property type="match status" value="1"/>
</dbReference>
<comment type="catalytic activity">
    <reaction evidence="8">
        <text>O-phospho-L-seryl-[protein] + H2O = L-seryl-[protein] + phosphate</text>
        <dbReference type="Rhea" id="RHEA:20629"/>
        <dbReference type="Rhea" id="RHEA-COMP:9863"/>
        <dbReference type="Rhea" id="RHEA-COMP:11604"/>
        <dbReference type="ChEBI" id="CHEBI:15377"/>
        <dbReference type="ChEBI" id="CHEBI:29999"/>
        <dbReference type="ChEBI" id="CHEBI:43474"/>
        <dbReference type="ChEBI" id="CHEBI:83421"/>
        <dbReference type="EC" id="3.1.3.16"/>
    </reaction>
</comment>
<keyword evidence="7" id="KW-0539">Nucleus</keyword>
<dbReference type="Pfam" id="PF00782">
    <property type="entry name" value="DSPc"/>
    <property type="match status" value="1"/>
</dbReference>
<gene>
    <name evidence="13" type="primary">DUSP19_1</name>
    <name evidence="13" type="ORF">g.38678</name>
</gene>
<evidence type="ECO:0000256" key="10">
    <source>
        <dbReference type="ARBA" id="ARBA00051722"/>
    </source>
</evidence>
<dbReference type="PROSITE" id="PS50054">
    <property type="entry name" value="TYR_PHOSPHATASE_DUAL"/>
    <property type="match status" value="1"/>
</dbReference>
<dbReference type="InterPro" id="IPR000387">
    <property type="entry name" value="Tyr_Pase_dom"/>
</dbReference>
<organism evidence="13">
    <name type="scientific">Anthurium amnicola</name>
    <dbReference type="NCBI Taxonomy" id="1678845"/>
    <lineage>
        <taxon>Eukaryota</taxon>
        <taxon>Viridiplantae</taxon>
        <taxon>Streptophyta</taxon>
        <taxon>Embryophyta</taxon>
        <taxon>Tracheophyta</taxon>
        <taxon>Spermatophyta</taxon>
        <taxon>Magnoliopsida</taxon>
        <taxon>Liliopsida</taxon>
        <taxon>Araceae</taxon>
        <taxon>Pothoideae</taxon>
        <taxon>Potheae</taxon>
        <taxon>Anthurium</taxon>
    </lineage>
</organism>
<dbReference type="InterPro" id="IPR020422">
    <property type="entry name" value="TYR_PHOSPHATASE_DUAL_dom"/>
</dbReference>
<dbReference type="GO" id="GO:0043409">
    <property type="term" value="P:negative regulation of MAPK cascade"/>
    <property type="evidence" value="ECO:0007669"/>
    <property type="project" value="TreeGrafter"/>
</dbReference>
<dbReference type="GO" id="GO:0004722">
    <property type="term" value="F:protein serine/threonine phosphatase activity"/>
    <property type="evidence" value="ECO:0007669"/>
    <property type="project" value="UniProtKB-EC"/>
</dbReference>
<dbReference type="InterPro" id="IPR016130">
    <property type="entry name" value="Tyr_Pase_AS"/>
</dbReference>
<evidence type="ECO:0000313" key="13">
    <source>
        <dbReference type="EMBL" id="JAT64257.1"/>
    </source>
</evidence>
<evidence type="ECO:0000256" key="7">
    <source>
        <dbReference type="ARBA" id="ARBA00023242"/>
    </source>
</evidence>
<dbReference type="PROSITE" id="PS50056">
    <property type="entry name" value="TYR_PHOSPHATASE_2"/>
    <property type="match status" value="1"/>
</dbReference>
<evidence type="ECO:0000259" key="12">
    <source>
        <dbReference type="PROSITE" id="PS50056"/>
    </source>
</evidence>
<comment type="similarity">
    <text evidence="3">Belongs to the protein-tyrosine phosphatase family. Non-receptor class dual specificity subfamily.</text>
</comment>